<name>A0ABQ5UQ82_9HYPH</name>
<dbReference type="EMBL" id="BSNI01000002">
    <property type="protein sequence ID" value="GLQ16475.1"/>
    <property type="molecule type" value="Genomic_DNA"/>
</dbReference>
<dbReference type="PANTHER" id="PTHR43130">
    <property type="entry name" value="ARAC-FAMILY TRANSCRIPTIONAL REGULATOR"/>
    <property type="match status" value="1"/>
</dbReference>
<reference evidence="4" key="1">
    <citation type="journal article" date="2014" name="Int. J. Syst. Evol. Microbiol.">
        <title>Complete genome of a new Firmicutes species belonging to the dominant human colonic microbiota ('Ruminococcus bicirculans') reveals two chromosomes and a selective capacity to utilize plant glucans.</title>
        <authorList>
            <consortium name="NISC Comparative Sequencing Program"/>
            <person name="Wegmann U."/>
            <person name="Louis P."/>
            <person name="Goesmann A."/>
            <person name="Henrissat B."/>
            <person name="Duncan S.H."/>
            <person name="Flint H.J."/>
        </authorList>
    </citation>
    <scope>NUCLEOTIDE SEQUENCE</scope>
    <source>
        <strain evidence="4">NBRC 107169</strain>
    </source>
</reference>
<feature type="domain" description="HTH araC/xylS-type" evidence="3">
    <location>
        <begin position="235"/>
        <end position="333"/>
    </location>
</feature>
<protein>
    <submittedName>
        <fullName evidence="4">Transcriptional regulator FtrA</fullName>
    </submittedName>
</protein>
<gene>
    <name evidence="4" type="primary">ftrA</name>
    <name evidence="4" type="ORF">GCM10007879_07240</name>
</gene>
<dbReference type="CDD" id="cd03137">
    <property type="entry name" value="GATase1_AraC_1"/>
    <property type="match status" value="1"/>
</dbReference>
<proteinExistence type="predicted"/>
<accession>A0ABQ5UQ82</accession>
<keyword evidence="1" id="KW-0805">Transcription regulation</keyword>
<dbReference type="Gene3D" id="1.10.10.60">
    <property type="entry name" value="Homeodomain-like"/>
    <property type="match status" value="1"/>
</dbReference>
<evidence type="ECO:0000259" key="3">
    <source>
        <dbReference type="PROSITE" id="PS01124"/>
    </source>
</evidence>
<comment type="caution">
    <text evidence="4">The sequence shown here is derived from an EMBL/GenBank/DDBJ whole genome shotgun (WGS) entry which is preliminary data.</text>
</comment>
<evidence type="ECO:0000256" key="1">
    <source>
        <dbReference type="ARBA" id="ARBA00023015"/>
    </source>
</evidence>
<evidence type="ECO:0000313" key="4">
    <source>
        <dbReference type="EMBL" id="GLQ16475.1"/>
    </source>
</evidence>
<reference evidence="4" key="2">
    <citation type="submission" date="2023-01" db="EMBL/GenBank/DDBJ databases">
        <title>Draft genome sequence of Maritalea porphyrae strain NBRC 107169.</title>
        <authorList>
            <person name="Sun Q."/>
            <person name="Mori K."/>
        </authorList>
    </citation>
    <scope>NUCLEOTIDE SEQUENCE</scope>
    <source>
        <strain evidence="4">NBRC 107169</strain>
    </source>
</reference>
<organism evidence="4 5">
    <name type="scientific">Maritalea porphyrae</name>
    <dbReference type="NCBI Taxonomy" id="880732"/>
    <lineage>
        <taxon>Bacteria</taxon>
        <taxon>Pseudomonadati</taxon>
        <taxon>Pseudomonadota</taxon>
        <taxon>Alphaproteobacteria</taxon>
        <taxon>Hyphomicrobiales</taxon>
        <taxon>Devosiaceae</taxon>
        <taxon>Maritalea</taxon>
    </lineage>
</organism>
<dbReference type="InterPro" id="IPR009057">
    <property type="entry name" value="Homeodomain-like_sf"/>
</dbReference>
<dbReference type="Gene3D" id="3.40.50.880">
    <property type="match status" value="1"/>
</dbReference>
<dbReference type="InterPro" id="IPR052158">
    <property type="entry name" value="INH-QAR"/>
</dbReference>
<evidence type="ECO:0000256" key="2">
    <source>
        <dbReference type="ARBA" id="ARBA00023163"/>
    </source>
</evidence>
<dbReference type="SUPFAM" id="SSF46689">
    <property type="entry name" value="Homeodomain-like"/>
    <property type="match status" value="2"/>
</dbReference>
<dbReference type="PANTHER" id="PTHR43130:SF3">
    <property type="entry name" value="HTH-TYPE TRANSCRIPTIONAL REGULATOR RV1931C"/>
    <property type="match status" value="1"/>
</dbReference>
<dbReference type="Proteomes" id="UP001161405">
    <property type="component" value="Unassembled WGS sequence"/>
</dbReference>
<keyword evidence="5" id="KW-1185">Reference proteome</keyword>
<sequence length="340" mass="38068">MPIMMTMDIGRETMTDPKTVRQRKAKQVAILAYDQLCTFEFGLSVEIFATERPEIENWYKCKTIAAEPGPLRAAGGLLVHCDSQLTDLRKADLIVIPGWPTEKPPSAKLLSQLRIAHQNGAQFMAICSGIFLLAALDLLEGKTITTHWRYIDKLKERAPNANVEENVLYCTDGDILSSAGSAAGIDLALHVIRQDLGTKAANIVAQRLVLPAHREGGQKQFVPRPVQQNTKGPLSNLLDHVRSKLDQDWTVKQLAAKSAMSERTLIRRFQESVGQSPGQWLTSERIYLARELLEQNQLSIDLIAQHTGFNTPETLRHHFRKKLKVSPSDYRRQFNAGKVA</sequence>
<dbReference type="InterPro" id="IPR018060">
    <property type="entry name" value="HTH_AraC"/>
</dbReference>
<evidence type="ECO:0000313" key="5">
    <source>
        <dbReference type="Proteomes" id="UP001161405"/>
    </source>
</evidence>
<dbReference type="Pfam" id="PF01965">
    <property type="entry name" value="DJ-1_PfpI"/>
    <property type="match status" value="1"/>
</dbReference>
<dbReference type="SMART" id="SM00342">
    <property type="entry name" value="HTH_ARAC"/>
    <property type="match status" value="1"/>
</dbReference>
<keyword evidence="2" id="KW-0804">Transcription</keyword>
<dbReference type="Pfam" id="PF12833">
    <property type="entry name" value="HTH_18"/>
    <property type="match status" value="1"/>
</dbReference>
<dbReference type="InterPro" id="IPR029062">
    <property type="entry name" value="Class_I_gatase-like"/>
</dbReference>
<dbReference type="RefSeq" id="WP_284362118.1">
    <property type="nucleotide sequence ID" value="NZ_BSNI01000002.1"/>
</dbReference>
<dbReference type="InterPro" id="IPR002818">
    <property type="entry name" value="DJ-1/PfpI"/>
</dbReference>
<dbReference type="SUPFAM" id="SSF52317">
    <property type="entry name" value="Class I glutamine amidotransferase-like"/>
    <property type="match status" value="1"/>
</dbReference>
<dbReference type="NCBIfam" id="NF006902">
    <property type="entry name" value="PRK09393.1"/>
    <property type="match status" value="1"/>
</dbReference>
<dbReference type="PROSITE" id="PS01124">
    <property type="entry name" value="HTH_ARAC_FAMILY_2"/>
    <property type="match status" value="1"/>
</dbReference>